<comment type="subcellular location">
    <subcellularLocation>
        <location evidence="1">Cell envelope</location>
    </subcellularLocation>
</comment>
<dbReference type="SUPFAM" id="SSF53807">
    <property type="entry name" value="Helical backbone' metal receptor"/>
    <property type="match status" value="1"/>
</dbReference>
<feature type="domain" description="Fe/B12 periplasmic-binding" evidence="7">
    <location>
        <begin position="67"/>
        <end position="326"/>
    </location>
</feature>
<keyword evidence="3" id="KW-0813">Transport</keyword>
<dbReference type="AlphaFoldDB" id="A0A419V8N0"/>
<dbReference type="PANTHER" id="PTHR30532">
    <property type="entry name" value="IRON III DICITRATE-BINDING PERIPLASMIC PROTEIN"/>
    <property type="match status" value="1"/>
</dbReference>
<keyword evidence="4 6" id="KW-0732">Signal</keyword>
<reference evidence="8 9" key="1">
    <citation type="submission" date="2018-09" db="EMBL/GenBank/DDBJ databases">
        <title>Genomic Encyclopedia of Archaeal and Bacterial Type Strains, Phase II (KMG-II): from individual species to whole genera.</title>
        <authorList>
            <person name="Goeker M."/>
        </authorList>
    </citation>
    <scope>NUCLEOTIDE SEQUENCE [LARGE SCALE GENOMIC DNA]</scope>
    <source>
        <strain evidence="8 9">DSM 17008</strain>
    </source>
</reference>
<evidence type="ECO:0000256" key="5">
    <source>
        <dbReference type="SAM" id="MobiDB-lite"/>
    </source>
</evidence>
<dbReference type="PANTHER" id="PTHR30532:SF26">
    <property type="entry name" value="IRON(3+)-HYDROXAMATE-BINDING PROTEIN FHUD"/>
    <property type="match status" value="1"/>
</dbReference>
<feature type="compositionally biased region" description="Acidic residues" evidence="5">
    <location>
        <begin position="29"/>
        <end position="46"/>
    </location>
</feature>
<feature type="signal peptide" evidence="6">
    <location>
        <begin position="1"/>
        <end position="21"/>
    </location>
</feature>
<accession>A0A419V8N0</accession>
<evidence type="ECO:0000313" key="8">
    <source>
        <dbReference type="EMBL" id="RKD76425.1"/>
    </source>
</evidence>
<dbReference type="Proteomes" id="UP000285120">
    <property type="component" value="Unassembled WGS sequence"/>
</dbReference>
<name>A0A419V8N0_9BACL</name>
<dbReference type="GO" id="GO:0030288">
    <property type="term" value="C:outer membrane-bounded periplasmic space"/>
    <property type="evidence" value="ECO:0007669"/>
    <property type="project" value="TreeGrafter"/>
</dbReference>
<protein>
    <submittedName>
        <fullName evidence="8">Iron complex transport system substrate-binding protein</fullName>
    </submittedName>
</protein>
<evidence type="ECO:0000256" key="2">
    <source>
        <dbReference type="ARBA" id="ARBA00008814"/>
    </source>
</evidence>
<proteinExistence type="inferred from homology"/>
<evidence type="ECO:0000256" key="3">
    <source>
        <dbReference type="ARBA" id="ARBA00022448"/>
    </source>
</evidence>
<organism evidence="8 9">
    <name type="scientific">Sinobaca qinghaiensis</name>
    <dbReference type="NCBI Taxonomy" id="342944"/>
    <lineage>
        <taxon>Bacteria</taxon>
        <taxon>Bacillati</taxon>
        <taxon>Bacillota</taxon>
        <taxon>Bacilli</taxon>
        <taxon>Bacillales</taxon>
        <taxon>Sporolactobacillaceae</taxon>
        <taxon>Sinobaca</taxon>
    </lineage>
</organism>
<dbReference type="Pfam" id="PF01497">
    <property type="entry name" value="Peripla_BP_2"/>
    <property type="match status" value="1"/>
</dbReference>
<dbReference type="EMBL" id="RAPK01000006">
    <property type="protein sequence ID" value="RKD76425.1"/>
    <property type="molecule type" value="Genomic_DNA"/>
</dbReference>
<comment type="similarity">
    <text evidence="2">Belongs to the bacterial solute-binding protein 8 family.</text>
</comment>
<dbReference type="PROSITE" id="PS50983">
    <property type="entry name" value="FE_B12_PBP"/>
    <property type="match status" value="1"/>
</dbReference>
<gene>
    <name evidence="8" type="ORF">ATL39_0642</name>
</gene>
<feature type="chain" id="PRO_5039457484" evidence="6">
    <location>
        <begin position="22"/>
        <end position="327"/>
    </location>
</feature>
<dbReference type="Gene3D" id="3.40.50.1980">
    <property type="entry name" value="Nitrogenase molybdenum iron protein domain"/>
    <property type="match status" value="2"/>
</dbReference>
<comment type="caution">
    <text evidence="8">The sequence shown here is derived from an EMBL/GenBank/DDBJ whole genome shotgun (WGS) entry which is preliminary data.</text>
</comment>
<dbReference type="OrthoDB" id="2241086at2"/>
<sequence length="327" mass="35602">MQKWIHRSMFTASAAALTLLAACGGGTENSEETDSSEEESTQEESSGDTVTYEGPNGSFDIPADPQNIVVLAPSYVGYFLALDEKPIGATTQALENPYFDEEMTEGIEDLGDGTSVEQVLSLEPDLIVTLSSDENLEQLQDVAPTVTIDYGQLPFKEQLQEFGTMTGEEEAAEAWITEWDESIEANRASVEESVGDRTISLIQPFEKGVYVFGNTFARGGEIIYDEFGLAAPDAVQEDAIDSGEGFVNVSLEALDDYAGDIIFTSPWQESETGSADEVYDSNVWQNLPAVQEDNVYELDTAASFFNDPVSLESQLDFVVESLEDSAE</sequence>
<dbReference type="RefSeq" id="WP_120191830.1">
    <property type="nucleotide sequence ID" value="NZ_RAPK01000006.1"/>
</dbReference>
<keyword evidence="9" id="KW-1185">Reference proteome</keyword>
<evidence type="ECO:0000256" key="4">
    <source>
        <dbReference type="ARBA" id="ARBA00022729"/>
    </source>
</evidence>
<evidence type="ECO:0000313" key="9">
    <source>
        <dbReference type="Proteomes" id="UP000285120"/>
    </source>
</evidence>
<dbReference type="GO" id="GO:1901678">
    <property type="term" value="P:iron coordination entity transport"/>
    <property type="evidence" value="ECO:0007669"/>
    <property type="project" value="UniProtKB-ARBA"/>
</dbReference>
<dbReference type="InterPro" id="IPR002491">
    <property type="entry name" value="ABC_transptr_periplasmic_BD"/>
</dbReference>
<evidence type="ECO:0000256" key="1">
    <source>
        <dbReference type="ARBA" id="ARBA00004196"/>
    </source>
</evidence>
<evidence type="ECO:0000256" key="6">
    <source>
        <dbReference type="SAM" id="SignalP"/>
    </source>
</evidence>
<feature type="region of interest" description="Disordered" evidence="5">
    <location>
        <begin position="24"/>
        <end position="59"/>
    </location>
</feature>
<dbReference type="InterPro" id="IPR051313">
    <property type="entry name" value="Bact_iron-sidero_bind"/>
</dbReference>
<dbReference type="PROSITE" id="PS51257">
    <property type="entry name" value="PROKAR_LIPOPROTEIN"/>
    <property type="match status" value="1"/>
</dbReference>
<evidence type="ECO:0000259" key="7">
    <source>
        <dbReference type="PROSITE" id="PS50983"/>
    </source>
</evidence>